<sequence length="595" mass="69986">MVYYHTSKNVRMMRNILMDFSASSEVSPYEYMKMYIDKCPDTSDDSKISWIAETFLGIQKHGQFLKEIASHMSNELSEEDQDYFMIIFHSIIFLIEPKDTQLLYKCLFNLSKPLLYMFTKFLSNNEVLTFISQIAQSMYDMNYITEKIINPLFTWQPYISEMGHTYAEYVTKLESRKLKPPTIPIQPNVLNKRTKEHAAHSNDTPLPVTPPNSFQIKKRMLTKSAIDRRLKSSYEKNKQRAANVLSDIRNKNFHYAQPKSEKYYNIINNIKGETENEFTKPLPKSKHSLTLSTKLPPVKDTVANLKRTNRRIQIVQAEEVEWLETLLTTCRNTAKINEMEEFYRQERERERLLDIEKKHLMGLISYEEAVISKKKLLEENKKKYEKFLKEKDIWNQEIEKWRKLEIEKNRKQFEKLSLIQLNLIQARNGVISKKKEIANNTKKESEMLIANAVKAKQEELDHRVKMIKEIKILATIAKAAKVPKIIDLTETSGLGLLCEMSIAELQERLSAFKIGLYEELERKKTMIKQDNLAMKQELKETKLSINKFMAERAAMRKQNQKSKITFDNISNKEINDLKKTLDEKRKLRTQLTKSS</sequence>
<dbReference type="PANTHER" id="PTHR34649:SF1">
    <property type="entry name" value="CILIA- AND FLAGELLA-ASSOCIATED PROTEIN 99"/>
    <property type="match status" value="1"/>
</dbReference>
<protein>
    <recommendedName>
        <fullName evidence="3">Cilia- and flagella-associated protein 99-like</fullName>
    </recommendedName>
</protein>
<dbReference type="InterPro" id="IPR039341">
    <property type="entry name" value="CFAP99"/>
</dbReference>
<reference evidence="1" key="2">
    <citation type="submission" date="2022-10" db="EMBL/GenBank/DDBJ databases">
        <authorList>
            <consortium name="ENA_rothamsted_submissions"/>
            <consortium name="culmorum"/>
            <person name="King R."/>
        </authorList>
    </citation>
    <scope>NUCLEOTIDE SEQUENCE</scope>
</reference>
<reference evidence="1" key="1">
    <citation type="submission" date="2021-12" db="EMBL/GenBank/DDBJ databases">
        <authorList>
            <person name="King R."/>
        </authorList>
    </citation>
    <scope>NUCLEOTIDE SEQUENCE</scope>
</reference>
<dbReference type="AlphaFoldDB" id="A0A9P0G3G9"/>
<accession>A0A9P0G3G9</accession>
<organism evidence="1 2">
    <name type="scientific">Diatraea saccharalis</name>
    <name type="common">sugarcane borer</name>
    <dbReference type="NCBI Taxonomy" id="40085"/>
    <lineage>
        <taxon>Eukaryota</taxon>
        <taxon>Metazoa</taxon>
        <taxon>Ecdysozoa</taxon>
        <taxon>Arthropoda</taxon>
        <taxon>Hexapoda</taxon>
        <taxon>Insecta</taxon>
        <taxon>Pterygota</taxon>
        <taxon>Neoptera</taxon>
        <taxon>Endopterygota</taxon>
        <taxon>Lepidoptera</taxon>
        <taxon>Glossata</taxon>
        <taxon>Ditrysia</taxon>
        <taxon>Pyraloidea</taxon>
        <taxon>Crambidae</taxon>
        <taxon>Crambinae</taxon>
        <taxon>Diatraea</taxon>
    </lineage>
</organism>
<dbReference type="PANTHER" id="PTHR34649">
    <property type="entry name" value="CILIA- AND FLAGELLA-ASSOCIATED PROTEIN 99"/>
    <property type="match status" value="1"/>
</dbReference>
<dbReference type="EMBL" id="OU893335">
    <property type="protein sequence ID" value="CAH0759169.1"/>
    <property type="molecule type" value="Genomic_DNA"/>
</dbReference>
<evidence type="ECO:0000313" key="1">
    <source>
        <dbReference type="EMBL" id="CAH0759169.1"/>
    </source>
</evidence>
<evidence type="ECO:0008006" key="3">
    <source>
        <dbReference type="Google" id="ProtNLM"/>
    </source>
</evidence>
<gene>
    <name evidence="1" type="ORF">DIATSA_LOCUS9534</name>
</gene>
<name>A0A9P0G3G9_9NEOP</name>
<dbReference type="Proteomes" id="UP001153714">
    <property type="component" value="Chromosome 4"/>
</dbReference>
<keyword evidence="2" id="KW-1185">Reference proteome</keyword>
<dbReference type="OrthoDB" id="10262255at2759"/>
<proteinExistence type="predicted"/>
<evidence type="ECO:0000313" key="2">
    <source>
        <dbReference type="Proteomes" id="UP001153714"/>
    </source>
</evidence>